<dbReference type="KEGG" id="soe:110782432"/>
<feature type="compositionally biased region" description="Low complexity" evidence="1">
    <location>
        <begin position="212"/>
        <end position="233"/>
    </location>
</feature>
<reference evidence="3" key="2">
    <citation type="submission" date="2025-08" db="UniProtKB">
        <authorList>
            <consortium name="RefSeq"/>
        </authorList>
    </citation>
    <scope>IDENTIFICATION</scope>
    <source>
        <tissue evidence="3">Leaf</tissue>
    </source>
</reference>
<evidence type="ECO:0000313" key="3">
    <source>
        <dbReference type="RefSeq" id="XP_021842279.1"/>
    </source>
</evidence>
<feature type="compositionally biased region" description="Basic and acidic residues" evidence="1">
    <location>
        <begin position="130"/>
        <end position="140"/>
    </location>
</feature>
<keyword evidence="2" id="KW-1185">Reference proteome</keyword>
<evidence type="ECO:0000256" key="1">
    <source>
        <dbReference type="SAM" id="MobiDB-lite"/>
    </source>
</evidence>
<dbReference type="Proteomes" id="UP000813463">
    <property type="component" value="Chromosome 5"/>
</dbReference>
<reference evidence="2" key="1">
    <citation type="journal article" date="2021" name="Nat. Commun.">
        <title>Genomic analyses provide insights into spinach domestication and the genetic basis of agronomic traits.</title>
        <authorList>
            <person name="Cai X."/>
            <person name="Sun X."/>
            <person name="Xu C."/>
            <person name="Sun H."/>
            <person name="Wang X."/>
            <person name="Ge C."/>
            <person name="Zhang Z."/>
            <person name="Wang Q."/>
            <person name="Fei Z."/>
            <person name="Jiao C."/>
            <person name="Wang Q."/>
        </authorList>
    </citation>
    <scope>NUCLEOTIDE SEQUENCE [LARGE SCALE GENOMIC DNA]</scope>
    <source>
        <strain evidence="2">cv. Varoflay</strain>
    </source>
</reference>
<dbReference type="AlphaFoldDB" id="A0A9R0I436"/>
<feature type="compositionally biased region" description="Polar residues" evidence="1">
    <location>
        <begin position="95"/>
        <end position="109"/>
    </location>
</feature>
<name>A0A9R0I436_SPIOL</name>
<dbReference type="RefSeq" id="XP_021842279.1">
    <property type="nucleotide sequence ID" value="XM_021986587.2"/>
</dbReference>
<proteinExistence type="predicted"/>
<organism evidence="2 3">
    <name type="scientific">Spinacia oleracea</name>
    <name type="common">Spinach</name>
    <dbReference type="NCBI Taxonomy" id="3562"/>
    <lineage>
        <taxon>Eukaryota</taxon>
        <taxon>Viridiplantae</taxon>
        <taxon>Streptophyta</taxon>
        <taxon>Embryophyta</taxon>
        <taxon>Tracheophyta</taxon>
        <taxon>Spermatophyta</taxon>
        <taxon>Magnoliopsida</taxon>
        <taxon>eudicotyledons</taxon>
        <taxon>Gunneridae</taxon>
        <taxon>Pentapetalae</taxon>
        <taxon>Caryophyllales</taxon>
        <taxon>Chenopodiaceae</taxon>
        <taxon>Chenopodioideae</taxon>
        <taxon>Anserineae</taxon>
        <taxon>Spinacia</taxon>
    </lineage>
</organism>
<sequence>MAINSTNANEISKLVVVDVENEFDVANILLELPYLMTDSLLNCRFPYDWGSKRRRTALVSPPPYSPPRSRRKINAASPPPYSGRKINAATPSKVEASSPNTPLSYSPSESDCKSNKLSNKKPPGLNSRKKQLEESVKDRMQTQRQLIESIEKVREYYNSQMAENLELKRRKQAVVMVTSTAIENQHQTPTTSAVAVNDQVYAVPSSSKVYHHQPPLSSHHQQNDQQNGGSNNQIHAHPQTLTEYHHQIPLITQYHQQQHYHHQQKPLIIYHHGQPSSTVNDSVYTVASIPSMLPHHLPLNPHQFVMSDNQRYVFDLSMQAYEVDRIAAAAAARQRRLSFQKGKRPRVGK</sequence>
<gene>
    <name evidence="3" type="primary">LOC110782432</name>
</gene>
<dbReference type="PANTHER" id="PTHR37614">
    <property type="entry name" value="OS02G0121400 PROTEIN"/>
    <property type="match status" value="1"/>
</dbReference>
<evidence type="ECO:0000313" key="2">
    <source>
        <dbReference type="Proteomes" id="UP000813463"/>
    </source>
</evidence>
<accession>A0A9R0I436</accession>
<dbReference type="OrthoDB" id="1721092at2759"/>
<feature type="region of interest" description="Disordered" evidence="1">
    <location>
        <begin position="205"/>
        <end position="235"/>
    </location>
</feature>
<feature type="region of interest" description="Disordered" evidence="1">
    <location>
        <begin position="56"/>
        <end position="140"/>
    </location>
</feature>
<dbReference type="GeneID" id="110782432"/>
<dbReference type="PANTHER" id="PTHR37614:SF2">
    <property type="entry name" value="OS02G0121400 PROTEIN"/>
    <property type="match status" value="1"/>
</dbReference>
<protein>
    <submittedName>
        <fullName evidence="3">Uncharacterized protein</fullName>
    </submittedName>
</protein>